<reference evidence="2" key="2">
    <citation type="journal article" date="2021" name="PeerJ">
        <title>Extensive microbial diversity within the chicken gut microbiome revealed by metagenomics and culture.</title>
        <authorList>
            <person name="Gilroy R."/>
            <person name="Ravi A."/>
            <person name="Getino M."/>
            <person name="Pursley I."/>
            <person name="Horton D.L."/>
            <person name="Alikhan N.F."/>
            <person name="Baker D."/>
            <person name="Gharbi K."/>
            <person name="Hall N."/>
            <person name="Watson M."/>
            <person name="Adriaenssens E.M."/>
            <person name="Foster-Nyarko E."/>
            <person name="Jarju S."/>
            <person name="Secka A."/>
            <person name="Antonio M."/>
            <person name="Oren A."/>
            <person name="Chaudhuri R.R."/>
            <person name="La Ragione R."/>
            <person name="Hildebrand F."/>
            <person name="Pallen M.J."/>
        </authorList>
    </citation>
    <scope>NUCLEOTIDE SEQUENCE</scope>
    <source>
        <strain evidence="2">F6-4510</strain>
    </source>
</reference>
<feature type="region of interest" description="Disordered" evidence="1">
    <location>
        <begin position="49"/>
        <end position="96"/>
    </location>
</feature>
<feature type="compositionally biased region" description="Basic and acidic residues" evidence="1">
    <location>
        <begin position="55"/>
        <end position="72"/>
    </location>
</feature>
<name>A0A9D9DVT5_9FIRM</name>
<dbReference type="Proteomes" id="UP000823611">
    <property type="component" value="Unassembled WGS sequence"/>
</dbReference>
<protein>
    <submittedName>
        <fullName evidence="2">Uncharacterized protein</fullName>
    </submittedName>
</protein>
<feature type="compositionally biased region" description="Basic and acidic residues" evidence="1">
    <location>
        <begin position="81"/>
        <end position="96"/>
    </location>
</feature>
<accession>A0A9D9DVT5</accession>
<proteinExistence type="predicted"/>
<organism evidence="2 3">
    <name type="scientific">Candidatus Fimicola merdigallinarum</name>
    <dbReference type="NCBI Taxonomy" id="2840819"/>
    <lineage>
        <taxon>Bacteria</taxon>
        <taxon>Bacillati</taxon>
        <taxon>Bacillota</taxon>
        <taxon>Clostridia</taxon>
        <taxon>Lachnospirales</taxon>
        <taxon>Lachnospiraceae</taxon>
        <taxon>Lachnospiraceae incertae sedis</taxon>
        <taxon>Candidatus Fimicola</taxon>
    </lineage>
</organism>
<dbReference type="EMBL" id="JADIMX010000041">
    <property type="protein sequence ID" value="MBO8434112.1"/>
    <property type="molecule type" value="Genomic_DNA"/>
</dbReference>
<sequence length="222" mass="25474">MSEETGLTSREVRTALDKLSETGEIETSATNKFTLIKVVNFSKFQAVELGSDKQTTNERQTKDNEKAKESQTNDKQTTTTKEIKEREEIKENKEREETKNNSVYQLIVDMYNDTCVSFPKCTKLSEARKKGLRARLRKYTVEDFKLMFEKAEKSDFLKGANSRNWVANFDWFISDRNFVKVIDGNYDNNISCVSNSCISNVSQKNSSSSNVFLDIAKEEGLF</sequence>
<dbReference type="AlphaFoldDB" id="A0A9D9DVT5"/>
<evidence type="ECO:0000313" key="2">
    <source>
        <dbReference type="EMBL" id="MBO8434112.1"/>
    </source>
</evidence>
<comment type="caution">
    <text evidence="2">The sequence shown here is derived from an EMBL/GenBank/DDBJ whole genome shotgun (WGS) entry which is preliminary data.</text>
</comment>
<reference evidence="2" key="1">
    <citation type="submission" date="2020-10" db="EMBL/GenBank/DDBJ databases">
        <authorList>
            <person name="Gilroy R."/>
        </authorList>
    </citation>
    <scope>NUCLEOTIDE SEQUENCE</scope>
    <source>
        <strain evidence="2">F6-4510</strain>
    </source>
</reference>
<evidence type="ECO:0000256" key="1">
    <source>
        <dbReference type="SAM" id="MobiDB-lite"/>
    </source>
</evidence>
<evidence type="ECO:0000313" key="3">
    <source>
        <dbReference type="Proteomes" id="UP000823611"/>
    </source>
</evidence>
<gene>
    <name evidence="2" type="ORF">IAC55_02155</name>
</gene>